<feature type="transmembrane region" description="Helical" evidence="2">
    <location>
        <begin position="319"/>
        <end position="339"/>
    </location>
</feature>
<evidence type="ECO:0008006" key="8">
    <source>
        <dbReference type="Google" id="ProtNLM"/>
    </source>
</evidence>
<evidence type="ECO:0000256" key="1">
    <source>
        <dbReference type="SAM" id="MobiDB-lite"/>
    </source>
</evidence>
<dbReference type="Pfam" id="PF01498">
    <property type="entry name" value="HTH_Tnp_Tc3_2"/>
    <property type="match status" value="1"/>
</dbReference>
<feature type="transmembrane region" description="Helical" evidence="2">
    <location>
        <begin position="141"/>
        <end position="160"/>
    </location>
</feature>
<evidence type="ECO:0000313" key="6">
    <source>
        <dbReference type="EMBL" id="CAJ0955790.1"/>
    </source>
</evidence>
<feature type="transmembrane region" description="Helical" evidence="2">
    <location>
        <begin position="369"/>
        <end position="391"/>
    </location>
</feature>
<keyword evidence="2" id="KW-1133">Transmembrane helix</keyword>
<comment type="caution">
    <text evidence="6">The sequence shown here is derived from an EMBL/GenBank/DDBJ whole genome shotgun (WGS) entry which is preliminary data.</text>
</comment>
<feature type="region of interest" description="Disordered" evidence="1">
    <location>
        <begin position="28"/>
        <end position="60"/>
    </location>
</feature>
<dbReference type="InterPro" id="IPR036397">
    <property type="entry name" value="RNaseH_sf"/>
</dbReference>
<name>A0ABN9M4L0_9NEOB</name>
<feature type="region of interest" description="Disordered" evidence="1">
    <location>
        <begin position="232"/>
        <end position="255"/>
    </location>
</feature>
<dbReference type="Pfam" id="PF24871">
    <property type="entry name" value="Piezo_TM1-24"/>
    <property type="match status" value="1"/>
</dbReference>
<dbReference type="Gene3D" id="3.30.420.10">
    <property type="entry name" value="Ribonuclease H-like superfamily/Ribonuclease H"/>
    <property type="match status" value="2"/>
</dbReference>
<keyword evidence="2" id="KW-0472">Membrane</keyword>
<dbReference type="InterPro" id="IPR009057">
    <property type="entry name" value="Homeodomain-like_sf"/>
</dbReference>
<evidence type="ECO:0000256" key="2">
    <source>
        <dbReference type="SAM" id="Phobius"/>
    </source>
</evidence>
<keyword evidence="2" id="KW-0812">Transmembrane</keyword>
<feature type="chain" id="PRO_5046138276" description="Transposase Tc1-like domain-containing protein" evidence="3">
    <location>
        <begin position="20"/>
        <end position="748"/>
    </location>
</feature>
<accession>A0ABN9M4L0</accession>
<evidence type="ECO:0000256" key="3">
    <source>
        <dbReference type="SAM" id="SignalP"/>
    </source>
</evidence>
<feature type="transmembrane region" description="Helical" evidence="2">
    <location>
        <begin position="416"/>
        <end position="437"/>
    </location>
</feature>
<feature type="region of interest" description="Disordered" evidence="1">
    <location>
        <begin position="546"/>
        <end position="567"/>
    </location>
</feature>
<feature type="signal peptide" evidence="3">
    <location>
        <begin position="1"/>
        <end position="19"/>
    </location>
</feature>
<feature type="domain" description="Piezo TM1-24" evidence="5">
    <location>
        <begin position="2"/>
        <end position="509"/>
    </location>
</feature>
<evidence type="ECO:0000259" key="4">
    <source>
        <dbReference type="Pfam" id="PF01498"/>
    </source>
</evidence>
<feature type="compositionally biased region" description="Basic and acidic residues" evidence="1">
    <location>
        <begin position="232"/>
        <end position="245"/>
    </location>
</feature>
<organism evidence="6 7">
    <name type="scientific">Ranitomeya imitator</name>
    <name type="common">mimic poison frog</name>
    <dbReference type="NCBI Taxonomy" id="111125"/>
    <lineage>
        <taxon>Eukaryota</taxon>
        <taxon>Metazoa</taxon>
        <taxon>Chordata</taxon>
        <taxon>Craniata</taxon>
        <taxon>Vertebrata</taxon>
        <taxon>Euteleostomi</taxon>
        <taxon>Amphibia</taxon>
        <taxon>Batrachia</taxon>
        <taxon>Anura</taxon>
        <taxon>Neobatrachia</taxon>
        <taxon>Hyloidea</taxon>
        <taxon>Dendrobatidae</taxon>
        <taxon>Dendrobatinae</taxon>
        <taxon>Ranitomeya</taxon>
    </lineage>
</organism>
<feature type="transmembrane region" description="Helical" evidence="2">
    <location>
        <begin position="205"/>
        <end position="225"/>
    </location>
</feature>
<dbReference type="PANTHER" id="PTHR47049:SF5">
    <property type="entry name" value="PIEZO-TYPE MECHANOSENSITIVE ION CHANNEL COMPONENT"/>
    <property type="match status" value="1"/>
</dbReference>
<dbReference type="SUPFAM" id="SSF46689">
    <property type="entry name" value="Homeodomain-like"/>
    <property type="match status" value="1"/>
</dbReference>
<feature type="transmembrane region" description="Helical" evidence="2">
    <location>
        <begin position="486"/>
        <end position="506"/>
    </location>
</feature>
<feature type="compositionally biased region" description="Basic and acidic residues" evidence="1">
    <location>
        <begin position="547"/>
        <end position="558"/>
    </location>
</feature>
<keyword evidence="3" id="KW-0732">Signal</keyword>
<dbReference type="PANTHER" id="PTHR47049">
    <property type="entry name" value="PIEZO-TYPE MECHANOSENSITIVE ION CHANNEL HOMOLOG"/>
    <property type="match status" value="1"/>
</dbReference>
<keyword evidence="7" id="KW-1185">Reference proteome</keyword>
<dbReference type="Gene3D" id="1.10.10.10">
    <property type="entry name" value="Winged helix-like DNA-binding domain superfamily/Winged helix DNA-binding domain"/>
    <property type="match status" value="1"/>
</dbReference>
<gene>
    <name evidence="6" type="ORF">RIMI_LOCUS15247463</name>
</gene>
<dbReference type="InterPro" id="IPR002492">
    <property type="entry name" value="Transposase_Tc1-like"/>
</dbReference>
<evidence type="ECO:0000259" key="5">
    <source>
        <dbReference type="Pfam" id="PF24871"/>
    </source>
</evidence>
<evidence type="ECO:0000313" key="7">
    <source>
        <dbReference type="Proteomes" id="UP001176940"/>
    </source>
</evidence>
<feature type="domain" description="Transposase Tc1-like" evidence="4">
    <location>
        <begin position="580"/>
        <end position="645"/>
    </location>
</feature>
<dbReference type="InterPro" id="IPR056769">
    <property type="entry name" value="Piezo_TM1-24"/>
</dbReference>
<feature type="transmembrane region" description="Helical" evidence="2">
    <location>
        <begin position="345"/>
        <end position="362"/>
    </location>
</feature>
<proteinExistence type="predicted"/>
<dbReference type="Proteomes" id="UP001176940">
    <property type="component" value="Unassembled WGS sequence"/>
</dbReference>
<protein>
    <recommendedName>
        <fullName evidence="8">Transposase Tc1-like domain-containing protein</fullName>
    </recommendedName>
</protein>
<sequence length="748" mass="84691">MVAPDFGMFLVSAICLGLCNRLTRRPKCPTPRERLSRSSELLEQQEEEEHQAVVTEDEVPEGKKDNEEIQMSLQDGVLASRLREAAHKLLEAVWKSLALLLLALAGITVPSGFSAVYYLAFVGLCTWWACHLPISHVGLNTLSVMVGFFTGGHIICLYGYQSPFIQNFFPPPELWARLFGLKDIIIHTNCTGSVDELLLNQNHDWPVYVNPGILLLLYYAVISVLKLKTPSTERKGDGVETKAADPQKSAQEDLEMAEVESWRKERYSVGEETKPMLPPQTSEAAEIDLQDCTVHVIQPESRHNPADRKPDASKEQSPLLFLGNVILNQSYICALIAMMVWSITYHSWLTFVLLLWACLIWMVRSRRQFAMLCSPFILLYALTLCSLQYVWSMDLEKELPKQLGFMRLSQLGLARAPYPCLNLGALLLFTLTFWLLLHQFVTEQLLKRRRVTAALVEVTVPESGQPTERNLLKCFGAQVMSFYAKYWIYVCGGMFIMVSFAGRLVVYKNCLHVPLPSLPDHLPGQSVRKIGKTLKVSPSAVAKTIKSYKETGSHEDRPRKGRPRVTSASEDKFIRVTSLRNRRLTAAQIRDQVNATQSSSSRHISTTTVKRRLCAAGLHGKIAARKPLLRTGNKQERLVWAKEHKEWTLDQWKSVLWSDESKFEIFGSNHRVFVRRRKGGRMDSTCLVPTVKHGGGGVMDNDPKHTSRLCKGYLTKKESDGVLRQMTWPPQSPDLDPIKMVWGELDRE</sequence>
<dbReference type="EMBL" id="CAUEEQ010040693">
    <property type="protein sequence ID" value="CAJ0955790.1"/>
    <property type="molecule type" value="Genomic_DNA"/>
</dbReference>
<dbReference type="InterPro" id="IPR036388">
    <property type="entry name" value="WH-like_DNA-bd_sf"/>
</dbReference>
<feature type="compositionally biased region" description="Acidic residues" evidence="1">
    <location>
        <begin position="43"/>
        <end position="59"/>
    </location>
</feature>
<reference evidence="6" key="1">
    <citation type="submission" date="2023-07" db="EMBL/GenBank/DDBJ databases">
        <authorList>
            <person name="Stuckert A."/>
        </authorList>
    </citation>
    <scope>NUCLEOTIDE SEQUENCE</scope>
</reference>
<dbReference type="InterPro" id="IPR027272">
    <property type="entry name" value="Piezo"/>
</dbReference>